<dbReference type="Pfam" id="PF23247">
    <property type="entry name" value="LRR_RPS2"/>
    <property type="match status" value="1"/>
</dbReference>
<evidence type="ECO:0000313" key="2">
    <source>
        <dbReference type="EnsemblPlants" id="TraesCSU02G187300.1"/>
    </source>
</evidence>
<organism evidence="2">
    <name type="scientific">Triticum aestivum</name>
    <name type="common">Wheat</name>
    <dbReference type="NCBI Taxonomy" id="4565"/>
    <lineage>
        <taxon>Eukaryota</taxon>
        <taxon>Viridiplantae</taxon>
        <taxon>Streptophyta</taxon>
        <taxon>Embryophyta</taxon>
        <taxon>Tracheophyta</taxon>
        <taxon>Spermatophyta</taxon>
        <taxon>Magnoliopsida</taxon>
        <taxon>Liliopsida</taxon>
        <taxon>Poales</taxon>
        <taxon>Poaceae</taxon>
        <taxon>BOP clade</taxon>
        <taxon>Pooideae</taxon>
        <taxon>Triticodae</taxon>
        <taxon>Triticeae</taxon>
        <taxon>Triticinae</taxon>
        <taxon>Triticum</taxon>
    </lineage>
</organism>
<dbReference type="AlphaFoldDB" id="A0A3B6U3D9"/>
<reference evidence="2" key="2">
    <citation type="submission" date="2018-10" db="UniProtKB">
        <authorList>
            <consortium name="EnsemblPlants"/>
        </authorList>
    </citation>
    <scope>IDENTIFICATION</scope>
</reference>
<dbReference type="EnsemblPlants" id="TraesCSU02G187300.1">
    <property type="protein sequence ID" value="TraesCSU02G187300.1"/>
    <property type="gene ID" value="TraesCSU02G187300"/>
</dbReference>
<keyword evidence="3" id="KW-1185">Reference proteome</keyword>
<dbReference type="OrthoDB" id="664352at2759"/>
<dbReference type="PANTHER" id="PTHR33463">
    <property type="entry name" value="NB-ARC DOMAIN-CONTAINING PROTEIN-RELATED"/>
    <property type="match status" value="1"/>
</dbReference>
<dbReference type="InterPro" id="IPR032675">
    <property type="entry name" value="LRR_dom_sf"/>
</dbReference>
<accession>A0A3B6U3D9</accession>
<dbReference type="SUPFAM" id="SSF52047">
    <property type="entry name" value="RNI-like"/>
    <property type="match status" value="2"/>
</dbReference>
<name>A0A3B6U3D9_WHEAT</name>
<evidence type="ECO:0000313" key="3">
    <source>
        <dbReference type="Proteomes" id="UP000019116"/>
    </source>
</evidence>
<dbReference type="Gramene" id="TraesCSU02G187300.1">
    <property type="protein sequence ID" value="TraesCSU02G187300.1"/>
    <property type="gene ID" value="TraesCSU02G187300"/>
</dbReference>
<dbReference type="Gramene" id="TraesCS3B03G0018800.1">
    <property type="protein sequence ID" value="TraesCS3B03G0018800.1.CDS"/>
    <property type="gene ID" value="TraesCS3B03G0018800"/>
</dbReference>
<protein>
    <recommendedName>
        <fullName evidence="1">Disease resistance protein At4g27190-like leucine-rich repeats domain-containing protein</fullName>
    </recommendedName>
</protein>
<dbReference type="PANTHER" id="PTHR33463:SF206">
    <property type="entry name" value="FBD DOMAIN-CONTAINING PROTEIN"/>
    <property type="match status" value="1"/>
</dbReference>
<evidence type="ECO:0000259" key="1">
    <source>
        <dbReference type="Pfam" id="PF23247"/>
    </source>
</evidence>
<reference evidence="2" key="1">
    <citation type="submission" date="2018-08" db="EMBL/GenBank/DDBJ databases">
        <authorList>
            <person name="Rossello M."/>
        </authorList>
    </citation>
    <scope>NUCLEOTIDE SEQUENCE [LARGE SCALE GENOMIC DNA]</scope>
    <source>
        <strain evidence="2">cv. Chinese Spring</strain>
    </source>
</reference>
<sequence length="1119" mass="127639">MSRDLMTTWHIYSTDVDGAREEILRILERGSYVKTIYFHGWDGFGASPVLRSIAEMLQCSGTTPELCFDKLIYIDCSEWKNRRAVQRAIAEELDLDCSVMAILDEQDEEDDCNGVDESSRDDIDNVGQVIAQALMDTKLMMIFLNGSDEEIDLSTFGIPHFGRYGNNMMIWTFSRSWLTMDHDLEQAVDKLRYTHNFVYVYKGIRELPGSKFYGLLQQQGAAIVARAACMMDIDLAVVANCCLYELFLRYNFHNATKRKFDWAAHASNYWMSDGIIEGDKARDISNALHREINWECDATLVDNVLKKFMEDSEPPFLVLKDEEIYKEGSYRWISVTSKNIEISGMQTIPAPTSSFFLAFECSDCPPSLPNGFFEHSSKLGVLVLRCCAFNFASPPFLICHSIRFLGLDHCTDDKKCEGKDHIEWTYLCNISVLDLRYTDWNEILSEEKMDIMTNIRELNIEGVRGWQYMSNLQHRLPNLQRLRITKPTCQWIISKDFDNSFIDKTSMEILDLSGNSDMKSLPASLSMASSLGLLVLDGCYGLENVGSLPSSLESFSFNGHGPASQWTQDVELPLKQFRPSTTSEYKDIRISKISLEGCTQLKNLFLCGLPNLLELDLSGTAIKVLDFKTMVVQVPRLKRLFLIGCKHLRAIISVREIDSDIKPDLELVCIDTRVGIVCPQPSINKKKPRQLQVHVVARDARLTRSLKDLLGRCDSWSRRVTNMKYLCYNIHVTSSPMYGGGTQFEADSKNKIGPDDQESLQNLIRAGPYSDVLSIVGDPPMQAFPQPPSTQLDQHVEIAKGSCYVESELKRGLRELVGCAKSLHVHDVDVSIRAVVSNQGYSCGYLKWCRVERCLKLDTVFQAATYDFGRLETFWASDLLMARWIWSRPFNRNYTRYISFENLQHLHLRSCPSLQFVLPVWVSSFPSLKTLHMIHCGDLVHVFMLNIEYPEEITIHGVLFPKLTAIHLHDLPKLQQICEVKMMAPALETIKIRGCWSLRRLPSVGSRGQGEKKLAVEIEKDVWDALKWDAGHCPDHFEAPVHSRYYKEKLPRVSVLRYIIYLHIGESIHYYFSSAKLDKQLQPPRRPPPRATRAARNLAAAAANSLLLSLHRRRKTPPC</sequence>
<dbReference type="Gene3D" id="3.80.10.10">
    <property type="entry name" value="Ribonuclease Inhibitor"/>
    <property type="match status" value="2"/>
</dbReference>
<proteinExistence type="predicted"/>
<feature type="domain" description="Disease resistance protein At4g27190-like leucine-rich repeats" evidence="1">
    <location>
        <begin position="896"/>
        <end position="1001"/>
    </location>
</feature>
<dbReference type="Proteomes" id="UP000019116">
    <property type="component" value="Chromosome Un"/>
</dbReference>
<dbReference type="InterPro" id="IPR050905">
    <property type="entry name" value="Plant_NBS-LRR"/>
</dbReference>
<dbReference type="InterPro" id="IPR057135">
    <property type="entry name" value="At4g27190-like_LRR"/>
</dbReference>